<feature type="region of interest" description="Disordered" evidence="1">
    <location>
        <begin position="137"/>
        <end position="183"/>
    </location>
</feature>
<proteinExistence type="predicted"/>
<dbReference type="Proteomes" id="UP000036176">
    <property type="component" value="Unassembled WGS sequence"/>
</dbReference>
<feature type="compositionally biased region" description="Polar residues" evidence="1">
    <location>
        <begin position="137"/>
        <end position="159"/>
    </location>
</feature>
<evidence type="ECO:0000313" key="3">
    <source>
        <dbReference type="Proteomes" id="UP000036176"/>
    </source>
</evidence>
<evidence type="ECO:0000256" key="1">
    <source>
        <dbReference type="SAM" id="MobiDB-lite"/>
    </source>
</evidence>
<sequence>MSSALLLATSWAIWSLRLASTVVTVLASASRWRSWASRALRVSENWATLRRASLSCGGVSANVSASVVSDWESWLVSSALMVVVRSPRAVGRSYGEVVRSNGMAPESVPSPRGVSSSILVPRTVSVLIAASVRSPRSTVSPTVKSTRTVVPSRATSDTRPTLMPDTRTSLPALMPPASVKNAE</sequence>
<organism evidence="2 3">
    <name type="scientific">Mycolicibacterium chubuense</name>
    <name type="common">Mycobacterium chubuense</name>
    <dbReference type="NCBI Taxonomy" id="1800"/>
    <lineage>
        <taxon>Bacteria</taxon>
        <taxon>Bacillati</taxon>
        <taxon>Actinomycetota</taxon>
        <taxon>Actinomycetes</taxon>
        <taxon>Mycobacteriales</taxon>
        <taxon>Mycobacteriaceae</taxon>
        <taxon>Mycolicibacterium</taxon>
    </lineage>
</organism>
<dbReference type="EMBL" id="JYNX01000092">
    <property type="protein sequence ID" value="KMO67088.1"/>
    <property type="molecule type" value="Genomic_DNA"/>
</dbReference>
<dbReference type="AlphaFoldDB" id="A0A0J6VC37"/>
<gene>
    <name evidence="2" type="ORF">MCHUDSM44219_05652</name>
</gene>
<name>A0A0J6VC37_MYCCU</name>
<keyword evidence="3" id="KW-1185">Reference proteome</keyword>
<evidence type="ECO:0000313" key="2">
    <source>
        <dbReference type="EMBL" id="KMO67088.1"/>
    </source>
</evidence>
<reference evidence="2 3" key="1">
    <citation type="journal article" date="2015" name="Genome Biol. Evol.">
        <title>Characterization of Three Mycobacterium spp. with Potential Use in Bioremediation by Genome Sequencing and Comparative Genomics.</title>
        <authorList>
            <person name="Das S."/>
            <person name="Pettersson B.M."/>
            <person name="Behra P.R."/>
            <person name="Ramesh M."/>
            <person name="Dasgupta S."/>
            <person name="Bhattacharya A."/>
            <person name="Kirsebom L.A."/>
        </authorList>
    </citation>
    <scope>NUCLEOTIDE SEQUENCE [LARGE SCALE GENOMIC DNA]</scope>
    <source>
        <strain evidence="2 3">DSM 44219</strain>
    </source>
</reference>
<accession>A0A0J6VC37</accession>
<protein>
    <submittedName>
        <fullName evidence="2">Uncharacterized protein</fullName>
    </submittedName>
</protein>
<comment type="caution">
    <text evidence="2">The sequence shown here is derived from an EMBL/GenBank/DDBJ whole genome shotgun (WGS) entry which is preliminary data.</text>
</comment>